<accession>A0A1M6R7K0</accession>
<protein>
    <submittedName>
        <fullName evidence="3">Uncharacterized protein</fullName>
    </submittedName>
</protein>
<keyword evidence="2" id="KW-0472">Membrane</keyword>
<dbReference type="EMBL" id="FRAQ01000001">
    <property type="protein sequence ID" value="SHK28410.1"/>
    <property type="molecule type" value="Genomic_DNA"/>
</dbReference>
<keyword evidence="2" id="KW-1133">Transmembrane helix</keyword>
<evidence type="ECO:0000313" key="4">
    <source>
        <dbReference type="Proteomes" id="UP000184497"/>
    </source>
</evidence>
<feature type="coiled-coil region" evidence="1">
    <location>
        <begin position="70"/>
        <end position="114"/>
    </location>
</feature>
<keyword evidence="4" id="KW-1185">Reference proteome</keyword>
<evidence type="ECO:0000256" key="1">
    <source>
        <dbReference type="SAM" id="Coils"/>
    </source>
</evidence>
<evidence type="ECO:0000256" key="2">
    <source>
        <dbReference type="SAM" id="Phobius"/>
    </source>
</evidence>
<name>A0A1M6R7K0_9GAMM</name>
<gene>
    <name evidence="3" type="ORF">SAMN05216369_1347</name>
</gene>
<feature type="transmembrane region" description="Helical" evidence="2">
    <location>
        <begin position="16"/>
        <end position="37"/>
    </location>
</feature>
<keyword evidence="1" id="KW-0175">Coiled coil</keyword>
<dbReference type="STRING" id="564117.SAMN05216369_1347"/>
<organism evidence="3 4">
    <name type="scientific">Marinobacter antarcticus</name>
    <dbReference type="NCBI Taxonomy" id="564117"/>
    <lineage>
        <taxon>Bacteria</taxon>
        <taxon>Pseudomonadati</taxon>
        <taxon>Pseudomonadota</taxon>
        <taxon>Gammaproteobacteria</taxon>
        <taxon>Pseudomonadales</taxon>
        <taxon>Marinobacteraceae</taxon>
        <taxon>Marinobacter</taxon>
    </lineage>
</organism>
<dbReference type="RefSeq" id="WP_072796406.1">
    <property type="nucleotide sequence ID" value="NZ_FRAQ01000001.1"/>
</dbReference>
<dbReference type="Proteomes" id="UP000184497">
    <property type="component" value="Unassembled WGS sequence"/>
</dbReference>
<evidence type="ECO:0000313" key="3">
    <source>
        <dbReference type="EMBL" id="SHK28410.1"/>
    </source>
</evidence>
<proteinExistence type="predicted"/>
<reference evidence="4" key="1">
    <citation type="submission" date="2016-11" db="EMBL/GenBank/DDBJ databases">
        <authorList>
            <person name="Varghese N."/>
            <person name="Submissions S."/>
        </authorList>
    </citation>
    <scope>NUCLEOTIDE SEQUENCE [LARGE SCALE GENOMIC DNA]</scope>
    <source>
        <strain evidence="4">CGMCC 1.10835</strain>
    </source>
</reference>
<keyword evidence="2" id="KW-0812">Transmembrane</keyword>
<sequence length="164" mass="18912">MSEVEEKASDTQGGGFLAGVFNFVFMFALVFVILWNWDGFWQTDIGPLSRAQQSVFPVKFNEEQLKLSRIQNNNQLIEQMERRTDSYEQNMVAAEKDAKEAREALAAVRSLESEKCRYYDTALRMIDLLTRKYSEDELKQTLSCTSPECEEILVSKHQAFEVCS</sequence>
<dbReference type="AlphaFoldDB" id="A0A1M6R7K0"/>